<reference evidence="2" key="1">
    <citation type="journal article" date="2014" name="Insect Biochem. Mol. Biol.">
        <title>An insight into the sialome of the frog biting fly, Corethrella appendiculata.</title>
        <authorList>
            <person name="Ribeiro J.M.C."/>
            <person name="Chagas A.C."/>
            <person name="Pham V.M."/>
            <person name="Lounibos L.P."/>
            <person name="Calvo E."/>
        </authorList>
    </citation>
    <scope>NUCLEOTIDE SEQUENCE</scope>
    <source>
        <tissue evidence="2">Salivary glands</tissue>
    </source>
</reference>
<evidence type="ECO:0000256" key="1">
    <source>
        <dbReference type="ARBA" id="ARBA00009952"/>
    </source>
</evidence>
<comment type="similarity">
    <text evidence="1">Belongs to the FAM136 family.</text>
</comment>
<sequence length="145" mass="16783">MIEQQKQRIEQEITKMIEEVDKTLLRKMQADMHYCAAKCCDNEQASLESVHRCIDRCSQPVNQAQEYVQKELEQFQGRLQRCVMSCNDDVKDKMPVKPTEEQISKYTGIFERCAVQCVDKHVDLLPSMFKTIKSVLSKGPNAIPQ</sequence>
<protein>
    <submittedName>
        <fullName evidence="2">Hipothetical protein</fullName>
    </submittedName>
</protein>
<dbReference type="Pfam" id="PF05811">
    <property type="entry name" value="DUF842"/>
    <property type="match status" value="1"/>
</dbReference>
<accession>U5EWL8</accession>
<evidence type="ECO:0000313" key="2">
    <source>
        <dbReference type="EMBL" id="JAB58512.1"/>
    </source>
</evidence>
<dbReference type="GO" id="GO:0005737">
    <property type="term" value="C:cytoplasm"/>
    <property type="evidence" value="ECO:0007669"/>
    <property type="project" value="TreeGrafter"/>
</dbReference>
<dbReference type="EMBL" id="GANO01001359">
    <property type="protein sequence ID" value="JAB58512.1"/>
    <property type="molecule type" value="mRNA"/>
</dbReference>
<organism evidence="2">
    <name type="scientific">Corethrella appendiculata</name>
    <dbReference type="NCBI Taxonomy" id="1370023"/>
    <lineage>
        <taxon>Eukaryota</taxon>
        <taxon>Metazoa</taxon>
        <taxon>Ecdysozoa</taxon>
        <taxon>Arthropoda</taxon>
        <taxon>Hexapoda</taxon>
        <taxon>Insecta</taxon>
        <taxon>Pterygota</taxon>
        <taxon>Neoptera</taxon>
        <taxon>Endopterygota</taxon>
        <taxon>Diptera</taxon>
        <taxon>Nematocera</taxon>
        <taxon>Culicoidea</taxon>
        <taxon>Chaoboridae</taxon>
        <taxon>Corethrella</taxon>
    </lineage>
</organism>
<name>U5EWL8_9DIPT</name>
<dbReference type="PANTHER" id="PTHR21096">
    <property type="entry name" value="PROTEIN FAM136A"/>
    <property type="match status" value="1"/>
</dbReference>
<dbReference type="AlphaFoldDB" id="U5EWL8"/>
<proteinExistence type="evidence at transcript level"/>
<dbReference type="InterPro" id="IPR008560">
    <property type="entry name" value="DUF842_euk"/>
</dbReference>
<dbReference type="PANTHER" id="PTHR21096:SF0">
    <property type="entry name" value="PROTEIN FAM136A"/>
    <property type="match status" value="1"/>
</dbReference>